<keyword evidence="2 4" id="KW-0813">Transport</keyword>
<dbReference type="CDD" id="cd01960">
    <property type="entry name" value="nsLTP1"/>
    <property type="match status" value="1"/>
</dbReference>
<evidence type="ECO:0000256" key="3">
    <source>
        <dbReference type="ARBA" id="ARBA00023121"/>
    </source>
</evidence>
<evidence type="ECO:0000256" key="1">
    <source>
        <dbReference type="ARBA" id="ARBA00009748"/>
    </source>
</evidence>
<dbReference type="GO" id="GO:0008289">
    <property type="term" value="F:lipid binding"/>
    <property type="evidence" value="ECO:0007669"/>
    <property type="project" value="UniProtKB-KW"/>
</dbReference>
<accession>A0A8S0TMF2</accession>
<dbReference type="InterPro" id="IPR000528">
    <property type="entry name" value="Plant_nsLTP"/>
</dbReference>
<dbReference type="Gramene" id="OE9A072344T1">
    <property type="protein sequence ID" value="OE9A072344C1"/>
    <property type="gene ID" value="OE9A072344"/>
</dbReference>
<sequence length="86" mass="9287">MPAVEQCASFATGRVARPSGGCCNELNRLPGMTRTTADRRPACNCLKQIAPQYPGVKDSLLLALPQKFGVTLSFSITRNTDCNRVT</sequence>
<keyword evidence="3 4" id="KW-0446">Lipid-binding</keyword>
<dbReference type="PRINTS" id="PR00382">
    <property type="entry name" value="LIPIDTRNSFER"/>
</dbReference>
<dbReference type="GO" id="GO:0006869">
    <property type="term" value="P:lipid transport"/>
    <property type="evidence" value="ECO:0007669"/>
    <property type="project" value="InterPro"/>
</dbReference>
<proteinExistence type="inferred from homology"/>
<evidence type="ECO:0000256" key="2">
    <source>
        <dbReference type="ARBA" id="ARBA00022448"/>
    </source>
</evidence>
<organism evidence="6 7">
    <name type="scientific">Olea europaea subsp. europaea</name>
    <dbReference type="NCBI Taxonomy" id="158383"/>
    <lineage>
        <taxon>Eukaryota</taxon>
        <taxon>Viridiplantae</taxon>
        <taxon>Streptophyta</taxon>
        <taxon>Embryophyta</taxon>
        <taxon>Tracheophyta</taxon>
        <taxon>Spermatophyta</taxon>
        <taxon>Magnoliopsida</taxon>
        <taxon>eudicotyledons</taxon>
        <taxon>Gunneridae</taxon>
        <taxon>Pentapetalae</taxon>
        <taxon>asterids</taxon>
        <taxon>lamiids</taxon>
        <taxon>Lamiales</taxon>
        <taxon>Oleaceae</taxon>
        <taxon>Oleeae</taxon>
        <taxon>Olea</taxon>
    </lineage>
</organism>
<comment type="caution">
    <text evidence="6">The sequence shown here is derived from an EMBL/GenBank/DDBJ whole genome shotgun (WGS) entry which is preliminary data.</text>
</comment>
<dbReference type="InterPro" id="IPR016140">
    <property type="entry name" value="Bifunc_inhib/LTP/seed_store"/>
</dbReference>
<dbReference type="AlphaFoldDB" id="A0A8S0TMF2"/>
<dbReference type="OrthoDB" id="908396at2759"/>
<dbReference type="SUPFAM" id="SSF47699">
    <property type="entry name" value="Bifunctional inhibitor/lipid-transfer protein/seed storage 2S albumin"/>
    <property type="match status" value="1"/>
</dbReference>
<name>A0A8S0TMF2_OLEEU</name>
<reference evidence="6 7" key="1">
    <citation type="submission" date="2019-12" db="EMBL/GenBank/DDBJ databases">
        <authorList>
            <person name="Alioto T."/>
            <person name="Alioto T."/>
            <person name="Gomez Garrido J."/>
        </authorList>
    </citation>
    <scope>NUCLEOTIDE SEQUENCE [LARGE SCALE GENOMIC DNA]</scope>
</reference>
<evidence type="ECO:0000259" key="5">
    <source>
        <dbReference type="SMART" id="SM00499"/>
    </source>
</evidence>
<comment type="similarity">
    <text evidence="1 4">Belongs to the plant LTP family.</text>
</comment>
<dbReference type="PANTHER" id="PTHR33076">
    <property type="entry name" value="NON-SPECIFIC LIPID-TRANSFER PROTEIN 2-RELATED"/>
    <property type="match status" value="1"/>
</dbReference>
<dbReference type="InterPro" id="IPR036312">
    <property type="entry name" value="Bifun_inhib/LTP/seed_sf"/>
</dbReference>
<gene>
    <name evidence="6" type="ORF">OLEA9_A072344</name>
</gene>
<dbReference type="Proteomes" id="UP000594638">
    <property type="component" value="Unassembled WGS sequence"/>
</dbReference>
<protein>
    <recommendedName>
        <fullName evidence="4">Non-specific lipid-transfer protein</fullName>
    </recommendedName>
</protein>
<evidence type="ECO:0000313" key="6">
    <source>
        <dbReference type="EMBL" id="CAA3007118.1"/>
    </source>
</evidence>
<keyword evidence="7" id="KW-1185">Reference proteome</keyword>
<evidence type="ECO:0000313" key="7">
    <source>
        <dbReference type="Proteomes" id="UP000594638"/>
    </source>
</evidence>
<dbReference type="Pfam" id="PF00234">
    <property type="entry name" value="Tryp_alpha_amyl"/>
    <property type="match status" value="1"/>
</dbReference>
<feature type="domain" description="Bifunctional inhibitor/plant lipid transfer protein/seed storage helical" evidence="5">
    <location>
        <begin position="7"/>
        <end position="82"/>
    </location>
</feature>
<dbReference type="EMBL" id="CACTIH010007269">
    <property type="protein sequence ID" value="CAA3007118.1"/>
    <property type="molecule type" value="Genomic_DNA"/>
</dbReference>
<dbReference type="SMART" id="SM00499">
    <property type="entry name" value="AAI"/>
    <property type="match status" value="1"/>
</dbReference>
<dbReference type="Gene3D" id="1.10.110.10">
    <property type="entry name" value="Plant lipid-transfer and hydrophobic proteins"/>
    <property type="match status" value="1"/>
</dbReference>
<evidence type="ECO:0000256" key="4">
    <source>
        <dbReference type="RuleBase" id="RU000628"/>
    </source>
</evidence>
<comment type="function">
    <text evidence="4">Plant non-specific lipid-transfer proteins transfer phospholipids as well as galactolipids across membranes. May play a role in wax or cutin deposition in the cell walls of expanding epidermal cells and certain secretory tissues.</text>
</comment>